<dbReference type="EMBL" id="JAUTXU010000099">
    <property type="protein sequence ID" value="KAK3708640.1"/>
    <property type="molecule type" value="Genomic_DNA"/>
</dbReference>
<protein>
    <submittedName>
        <fullName evidence="1">Uncharacterized protein</fullName>
    </submittedName>
</protein>
<reference evidence="1" key="1">
    <citation type="submission" date="2023-07" db="EMBL/GenBank/DDBJ databases">
        <title>Black Yeasts Isolated from many extreme environments.</title>
        <authorList>
            <person name="Coleine C."/>
            <person name="Stajich J.E."/>
            <person name="Selbmann L."/>
        </authorList>
    </citation>
    <scope>NUCLEOTIDE SEQUENCE</scope>
    <source>
        <strain evidence="1">CCFEE 5714</strain>
    </source>
</reference>
<name>A0ACC3N3X5_9PEZI</name>
<dbReference type="Proteomes" id="UP001281147">
    <property type="component" value="Unassembled WGS sequence"/>
</dbReference>
<accession>A0ACC3N3X5</accession>
<sequence>MEKIVGTQNDPKSTERPQTAVSNSEKEGIPSNAIGSAHGQFLAIFCQLQAFVPGTQATSVEHKPNHGDVALENLEGLENVNVILGAALDVLPKLAEQGRLFDFVCIDASWEERREYFDWAVNLTRKKGSFFVGNAVRPLTESEDDNPMGRALVEFVSKDKRVDGTDDTDPQHV</sequence>
<evidence type="ECO:0000313" key="2">
    <source>
        <dbReference type="Proteomes" id="UP001281147"/>
    </source>
</evidence>
<organism evidence="1 2">
    <name type="scientific">Vermiconidia calcicola</name>
    <dbReference type="NCBI Taxonomy" id="1690605"/>
    <lineage>
        <taxon>Eukaryota</taxon>
        <taxon>Fungi</taxon>
        <taxon>Dikarya</taxon>
        <taxon>Ascomycota</taxon>
        <taxon>Pezizomycotina</taxon>
        <taxon>Dothideomycetes</taxon>
        <taxon>Dothideomycetidae</taxon>
        <taxon>Mycosphaerellales</taxon>
        <taxon>Extremaceae</taxon>
        <taxon>Vermiconidia</taxon>
    </lineage>
</organism>
<keyword evidence="2" id="KW-1185">Reference proteome</keyword>
<evidence type="ECO:0000313" key="1">
    <source>
        <dbReference type="EMBL" id="KAK3708640.1"/>
    </source>
</evidence>
<comment type="caution">
    <text evidence="1">The sequence shown here is derived from an EMBL/GenBank/DDBJ whole genome shotgun (WGS) entry which is preliminary data.</text>
</comment>
<gene>
    <name evidence="1" type="ORF">LTR37_011362</name>
</gene>
<proteinExistence type="predicted"/>